<dbReference type="EMBL" id="JBEPSH010000001">
    <property type="protein sequence ID" value="MET4575101.1"/>
    <property type="molecule type" value="Genomic_DNA"/>
</dbReference>
<evidence type="ECO:0000256" key="3">
    <source>
        <dbReference type="ARBA" id="ARBA00012856"/>
    </source>
</evidence>
<keyword evidence="4 8" id="KW-0554">One-carbon metabolism</keyword>
<dbReference type="PANTHER" id="PTHR48069">
    <property type="entry name" value="DIHYDROFOLATE REDUCTASE"/>
    <property type="match status" value="1"/>
</dbReference>
<dbReference type="Pfam" id="PF00186">
    <property type="entry name" value="DHFR_1"/>
    <property type="match status" value="1"/>
</dbReference>
<dbReference type="PANTHER" id="PTHR48069:SF3">
    <property type="entry name" value="DIHYDROFOLATE REDUCTASE"/>
    <property type="match status" value="1"/>
</dbReference>
<evidence type="ECO:0000256" key="9">
    <source>
        <dbReference type="RuleBase" id="RU004474"/>
    </source>
</evidence>
<evidence type="ECO:0000256" key="8">
    <source>
        <dbReference type="PIRNR" id="PIRNR000194"/>
    </source>
</evidence>
<evidence type="ECO:0000256" key="1">
    <source>
        <dbReference type="ARBA" id="ARBA00004903"/>
    </source>
</evidence>
<evidence type="ECO:0000256" key="4">
    <source>
        <dbReference type="ARBA" id="ARBA00022563"/>
    </source>
</evidence>
<evidence type="ECO:0000259" key="10">
    <source>
        <dbReference type="PROSITE" id="PS51330"/>
    </source>
</evidence>
<dbReference type="InterPro" id="IPR012259">
    <property type="entry name" value="DHFR"/>
</dbReference>
<feature type="domain" description="DHFR" evidence="10">
    <location>
        <begin position="4"/>
        <end position="162"/>
    </location>
</feature>
<dbReference type="InterPro" id="IPR024072">
    <property type="entry name" value="DHFR-like_dom_sf"/>
</dbReference>
<dbReference type="SUPFAM" id="SSF53597">
    <property type="entry name" value="Dihydrofolate reductase-like"/>
    <property type="match status" value="1"/>
</dbReference>
<reference evidence="11 12" key="1">
    <citation type="submission" date="2024-06" db="EMBL/GenBank/DDBJ databases">
        <title>Sorghum-associated microbial communities from plants grown in Nebraska, USA.</title>
        <authorList>
            <person name="Schachtman D."/>
        </authorList>
    </citation>
    <scope>NUCLEOTIDE SEQUENCE [LARGE SCALE GENOMIC DNA]</scope>
    <source>
        <strain evidence="11 12">2709</strain>
    </source>
</reference>
<dbReference type="Gene3D" id="3.40.430.10">
    <property type="entry name" value="Dihydrofolate Reductase, subunit A"/>
    <property type="match status" value="1"/>
</dbReference>
<dbReference type="CDD" id="cd00209">
    <property type="entry name" value="DHFR"/>
    <property type="match status" value="1"/>
</dbReference>
<comment type="function">
    <text evidence="7 8">Key enzyme in folate metabolism. Catalyzes an essential reaction for de novo glycine and purine synthesis, and for DNA precursor synthesis.</text>
</comment>
<dbReference type="PROSITE" id="PS00075">
    <property type="entry name" value="DHFR_1"/>
    <property type="match status" value="1"/>
</dbReference>
<keyword evidence="12" id="KW-1185">Reference proteome</keyword>
<dbReference type="RefSeq" id="WP_354440359.1">
    <property type="nucleotide sequence ID" value="NZ_JBEPSH010000001.1"/>
</dbReference>
<sequence>MTSKIGLIYARARNGVIGKNGVMPWHLPEDLAHFKRVTLNHPVIMGRKTWDSLPPRFRPLPGRTNIVITRQSDWHDPGATRVASLQEALQTCGDAPEVWVIGGAQIYAQAIDLAHEVVVTEIDADFEGDAYAPSLDSSWQAVERNELTSASGLGLSFITYRKSASDV</sequence>
<comment type="catalytic activity">
    <reaction evidence="8">
        <text>(6S)-5,6,7,8-tetrahydrofolate + NADP(+) = 7,8-dihydrofolate + NADPH + H(+)</text>
        <dbReference type="Rhea" id="RHEA:15009"/>
        <dbReference type="ChEBI" id="CHEBI:15378"/>
        <dbReference type="ChEBI" id="CHEBI:57451"/>
        <dbReference type="ChEBI" id="CHEBI:57453"/>
        <dbReference type="ChEBI" id="CHEBI:57783"/>
        <dbReference type="ChEBI" id="CHEBI:58349"/>
        <dbReference type="EC" id="1.5.1.3"/>
    </reaction>
</comment>
<dbReference type="PIRSF" id="PIRSF000194">
    <property type="entry name" value="DHFR"/>
    <property type="match status" value="1"/>
</dbReference>
<protein>
    <recommendedName>
        <fullName evidence="3 8">Dihydrofolate reductase</fullName>
        <ecNumber evidence="3 8">1.5.1.3</ecNumber>
    </recommendedName>
</protein>
<keyword evidence="5 8" id="KW-0521">NADP</keyword>
<comment type="caution">
    <text evidence="11">The sequence shown here is derived from an EMBL/GenBank/DDBJ whole genome shotgun (WGS) entry which is preliminary data.</text>
</comment>
<proteinExistence type="inferred from homology"/>
<evidence type="ECO:0000256" key="7">
    <source>
        <dbReference type="ARBA" id="ARBA00025067"/>
    </source>
</evidence>
<organism evidence="11 12">
    <name type="scientific">Ottowia thiooxydans</name>
    <dbReference type="NCBI Taxonomy" id="219182"/>
    <lineage>
        <taxon>Bacteria</taxon>
        <taxon>Pseudomonadati</taxon>
        <taxon>Pseudomonadota</taxon>
        <taxon>Betaproteobacteria</taxon>
        <taxon>Burkholderiales</taxon>
        <taxon>Comamonadaceae</taxon>
        <taxon>Ottowia</taxon>
    </lineage>
</organism>
<keyword evidence="6 8" id="KW-0560">Oxidoreductase</keyword>
<evidence type="ECO:0000256" key="2">
    <source>
        <dbReference type="ARBA" id="ARBA00009539"/>
    </source>
</evidence>
<evidence type="ECO:0000256" key="5">
    <source>
        <dbReference type="ARBA" id="ARBA00022857"/>
    </source>
</evidence>
<accession>A0ABV2Q257</accession>
<dbReference type="InterPro" id="IPR017925">
    <property type="entry name" value="DHFR_CS"/>
</dbReference>
<comment type="pathway">
    <text evidence="1 8">Cofactor biosynthesis; tetrahydrofolate biosynthesis; 5,6,7,8-tetrahydrofolate from 7,8-dihydrofolate: step 1/1.</text>
</comment>
<name>A0ABV2Q257_9BURK</name>
<dbReference type="Proteomes" id="UP001549320">
    <property type="component" value="Unassembled WGS sequence"/>
</dbReference>
<comment type="similarity">
    <text evidence="2 8 9">Belongs to the dihydrofolate reductase family.</text>
</comment>
<dbReference type="PROSITE" id="PS51330">
    <property type="entry name" value="DHFR_2"/>
    <property type="match status" value="1"/>
</dbReference>
<evidence type="ECO:0000313" key="11">
    <source>
        <dbReference type="EMBL" id="MET4575101.1"/>
    </source>
</evidence>
<dbReference type="GO" id="GO:0004146">
    <property type="term" value="F:dihydrofolate reductase activity"/>
    <property type="evidence" value="ECO:0007669"/>
    <property type="project" value="UniProtKB-EC"/>
</dbReference>
<gene>
    <name evidence="11" type="ORF">ABIE13_000198</name>
</gene>
<evidence type="ECO:0000313" key="12">
    <source>
        <dbReference type="Proteomes" id="UP001549320"/>
    </source>
</evidence>
<dbReference type="PRINTS" id="PR00070">
    <property type="entry name" value="DHFR"/>
</dbReference>
<evidence type="ECO:0000256" key="6">
    <source>
        <dbReference type="ARBA" id="ARBA00023002"/>
    </source>
</evidence>
<dbReference type="InterPro" id="IPR001796">
    <property type="entry name" value="DHFR_dom"/>
</dbReference>
<dbReference type="EC" id="1.5.1.3" evidence="3 8"/>